<feature type="domain" description="HTH hxlR-type" evidence="4">
    <location>
        <begin position="3"/>
        <end position="105"/>
    </location>
</feature>
<evidence type="ECO:0000256" key="3">
    <source>
        <dbReference type="ARBA" id="ARBA00023163"/>
    </source>
</evidence>
<protein>
    <recommendedName>
        <fullName evidence="4">HTH hxlR-type domain-containing protein</fullName>
    </recommendedName>
</protein>
<dbReference type="PANTHER" id="PTHR33204">
    <property type="entry name" value="TRANSCRIPTIONAL REGULATOR, MARR FAMILY"/>
    <property type="match status" value="1"/>
</dbReference>
<dbReference type="SUPFAM" id="SSF46785">
    <property type="entry name" value="Winged helix' DNA-binding domain"/>
    <property type="match status" value="1"/>
</dbReference>
<reference evidence="5 6" key="1">
    <citation type="journal article" date="2015" name="Genome Announc.">
        <title>Genome Assemblies of Three Soil-Associated Devosia species: D. insulae, D. limi, and D. soli.</title>
        <authorList>
            <person name="Hassan Y.I."/>
            <person name="Lepp D."/>
            <person name="Zhou T."/>
        </authorList>
    </citation>
    <scope>NUCLEOTIDE SEQUENCE [LARGE SCALE GENOMIC DNA]</scope>
    <source>
        <strain evidence="5 6">DS-56</strain>
    </source>
</reference>
<keyword evidence="3" id="KW-0804">Transcription</keyword>
<dbReference type="OrthoDB" id="9800350at2"/>
<evidence type="ECO:0000313" key="6">
    <source>
        <dbReference type="Proteomes" id="UP000095463"/>
    </source>
</evidence>
<keyword evidence="2" id="KW-0238">DNA-binding</keyword>
<dbReference type="InterPro" id="IPR002577">
    <property type="entry name" value="HTH_HxlR"/>
</dbReference>
<evidence type="ECO:0000256" key="2">
    <source>
        <dbReference type="ARBA" id="ARBA00023125"/>
    </source>
</evidence>
<proteinExistence type="predicted"/>
<dbReference type="AlphaFoldDB" id="A0A1E5XTV6"/>
<dbReference type="RefSeq" id="WP_069908814.1">
    <property type="nucleotide sequence ID" value="NZ_LAJE02000099.1"/>
</dbReference>
<dbReference type="PANTHER" id="PTHR33204:SF39">
    <property type="entry name" value="TRANSCRIPTIONAL REGULATORY PROTEIN"/>
    <property type="match status" value="1"/>
</dbReference>
<dbReference type="GO" id="GO:0003677">
    <property type="term" value="F:DNA binding"/>
    <property type="evidence" value="ECO:0007669"/>
    <property type="project" value="UniProtKB-KW"/>
</dbReference>
<organism evidence="5 6">
    <name type="scientific">Devosia insulae DS-56</name>
    <dbReference type="NCBI Taxonomy" id="1116389"/>
    <lineage>
        <taxon>Bacteria</taxon>
        <taxon>Pseudomonadati</taxon>
        <taxon>Pseudomonadota</taxon>
        <taxon>Alphaproteobacteria</taxon>
        <taxon>Hyphomicrobiales</taxon>
        <taxon>Devosiaceae</taxon>
        <taxon>Devosia</taxon>
    </lineage>
</organism>
<name>A0A1E5XTV6_9HYPH</name>
<dbReference type="Proteomes" id="UP000095463">
    <property type="component" value="Unassembled WGS sequence"/>
</dbReference>
<gene>
    <name evidence="5" type="ORF">VW23_013510</name>
</gene>
<evidence type="ECO:0000313" key="5">
    <source>
        <dbReference type="EMBL" id="OEO32028.1"/>
    </source>
</evidence>
<comment type="caution">
    <text evidence="5">The sequence shown here is derived from an EMBL/GenBank/DDBJ whole genome shotgun (WGS) entry which is preliminary data.</text>
</comment>
<evidence type="ECO:0000259" key="4">
    <source>
        <dbReference type="PROSITE" id="PS51118"/>
    </source>
</evidence>
<dbReference type="InterPro" id="IPR036390">
    <property type="entry name" value="WH_DNA-bd_sf"/>
</dbReference>
<dbReference type="EMBL" id="LAJE02000099">
    <property type="protein sequence ID" value="OEO32028.1"/>
    <property type="molecule type" value="Genomic_DNA"/>
</dbReference>
<dbReference type="PROSITE" id="PS51118">
    <property type="entry name" value="HTH_HXLR"/>
    <property type="match status" value="1"/>
</dbReference>
<dbReference type="InterPro" id="IPR036388">
    <property type="entry name" value="WH-like_DNA-bd_sf"/>
</dbReference>
<keyword evidence="6" id="KW-1185">Reference proteome</keyword>
<accession>A0A1E5XTV6</accession>
<dbReference type="Pfam" id="PF01638">
    <property type="entry name" value="HxlR"/>
    <property type="match status" value="1"/>
</dbReference>
<sequence>MTKPDVTIVREVFDLTGARWTVPVLVALETGRLRFGEIARDVGGVAQKQLAATLRELERDGFVERTAFATIPPRVEYELTELGEELVGGVKRLGSIAFNNRDRIATARRQFAERAEGSVGM</sequence>
<evidence type="ECO:0000256" key="1">
    <source>
        <dbReference type="ARBA" id="ARBA00023015"/>
    </source>
</evidence>
<keyword evidence="1" id="KW-0805">Transcription regulation</keyword>
<dbReference type="Gene3D" id="1.10.10.10">
    <property type="entry name" value="Winged helix-like DNA-binding domain superfamily/Winged helix DNA-binding domain"/>
    <property type="match status" value="1"/>
</dbReference>